<dbReference type="Pfam" id="PF00135">
    <property type="entry name" value="COesterase"/>
    <property type="match status" value="1"/>
</dbReference>
<dbReference type="EMBL" id="HE797018">
    <property type="protein sequence ID" value="CCM01089.1"/>
    <property type="molecule type" value="Genomic_DNA"/>
</dbReference>
<keyword evidence="2" id="KW-0378">Hydrolase</keyword>
<dbReference type="PANTHER" id="PTHR43918">
    <property type="entry name" value="ACETYLCHOLINESTERASE"/>
    <property type="match status" value="1"/>
</dbReference>
<keyword evidence="5" id="KW-1185">Reference proteome</keyword>
<dbReference type="STRING" id="599839.J4H286"/>
<dbReference type="GeneID" id="24096000"/>
<dbReference type="PANTHER" id="PTHR43918:SF4">
    <property type="entry name" value="CARBOXYLIC ESTER HYDROLASE"/>
    <property type="match status" value="1"/>
</dbReference>
<sequence length="306" mass="34116">MDPLPLPEQYEFCFANATATVGCTSATNDSSAVMSCMRAAPLSTLVTAINDRPSNCSYLPIIDGQFLTDLPSRLITRGAFHKMPFIGGHVTDDGSIFVGNPANFVNTTEGFVEALMKRYLYLSNATIDRMIELYPENDFSSQWERAMTAFGDTVFTCMDWFIGQKLLSEGYENVYNYRFNTPDPVQLAANPWEGVMHTSELFFLFQGTNSGPNPTAPTAIFAPFNSSEQVLATETIGYWTSFARAFDPNAFKPLASSPLWLSASSHQRLVNQEGGPNSTESHMEEQEDIYIQRCLFWNEVGNETRV</sequence>
<gene>
    <name evidence="4" type="ORF">FIBRA_03137</name>
</gene>
<evidence type="ECO:0000313" key="5">
    <source>
        <dbReference type="Proteomes" id="UP000006352"/>
    </source>
</evidence>
<dbReference type="GO" id="GO:0052689">
    <property type="term" value="F:carboxylic ester hydrolase activity"/>
    <property type="evidence" value="ECO:0007669"/>
    <property type="project" value="TreeGrafter"/>
</dbReference>
<dbReference type="AlphaFoldDB" id="J4H286"/>
<organism evidence="4 5">
    <name type="scientific">Fibroporia radiculosa</name>
    <dbReference type="NCBI Taxonomy" id="599839"/>
    <lineage>
        <taxon>Eukaryota</taxon>
        <taxon>Fungi</taxon>
        <taxon>Dikarya</taxon>
        <taxon>Basidiomycota</taxon>
        <taxon>Agaricomycotina</taxon>
        <taxon>Agaricomycetes</taxon>
        <taxon>Polyporales</taxon>
        <taxon>Fibroporiaceae</taxon>
        <taxon>Fibroporia</taxon>
    </lineage>
</organism>
<proteinExistence type="inferred from homology"/>
<evidence type="ECO:0000259" key="3">
    <source>
        <dbReference type="Pfam" id="PF00135"/>
    </source>
</evidence>
<evidence type="ECO:0000313" key="4">
    <source>
        <dbReference type="EMBL" id="CCM01089.1"/>
    </source>
</evidence>
<protein>
    <recommendedName>
        <fullName evidence="3">Carboxylesterase type B domain-containing protein</fullName>
    </recommendedName>
</protein>
<dbReference type="InterPro" id="IPR002018">
    <property type="entry name" value="CarbesteraseB"/>
</dbReference>
<evidence type="ECO:0000256" key="1">
    <source>
        <dbReference type="ARBA" id="ARBA00005964"/>
    </source>
</evidence>
<dbReference type="InParanoid" id="J4H286"/>
<evidence type="ECO:0000256" key="2">
    <source>
        <dbReference type="ARBA" id="ARBA00022801"/>
    </source>
</evidence>
<comment type="similarity">
    <text evidence="1">Belongs to the type-B carboxylesterase/lipase family.</text>
</comment>
<dbReference type="RefSeq" id="XP_012180372.1">
    <property type="nucleotide sequence ID" value="XM_012324982.1"/>
</dbReference>
<accession>J4H286</accession>
<dbReference type="OrthoDB" id="408631at2759"/>
<dbReference type="InterPro" id="IPR050654">
    <property type="entry name" value="AChE-related_enzymes"/>
</dbReference>
<reference evidence="4 5" key="1">
    <citation type="journal article" date="2012" name="Appl. Environ. Microbiol.">
        <title>Short-read sequencing for genomic analysis of the brown rot fungus Fibroporia radiculosa.</title>
        <authorList>
            <person name="Tang J.D."/>
            <person name="Perkins A.D."/>
            <person name="Sonstegard T.S."/>
            <person name="Schroeder S.G."/>
            <person name="Burgess S.C."/>
            <person name="Diehl S.V."/>
        </authorList>
    </citation>
    <scope>NUCLEOTIDE SEQUENCE [LARGE SCALE GENOMIC DNA]</scope>
    <source>
        <strain evidence="4 5">TFFH 294</strain>
    </source>
</reference>
<dbReference type="Gene3D" id="3.40.50.1820">
    <property type="entry name" value="alpha/beta hydrolase"/>
    <property type="match status" value="1"/>
</dbReference>
<dbReference type="InterPro" id="IPR029058">
    <property type="entry name" value="AB_hydrolase_fold"/>
</dbReference>
<name>J4H286_9APHY</name>
<feature type="domain" description="Carboxylesterase type B" evidence="3">
    <location>
        <begin position="15"/>
        <end position="286"/>
    </location>
</feature>
<dbReference type="Proteomes" id="UP000006352">
    <property type="component" value="Unassembled WGS sequence"/>
</dbReference>
<dbReference type="HOGENOM" id="CLU_909226_0_0_1"/>
<dbReference type="SUPFAM" id="SSF53474">
    <property type="entry name" value="alpha/beta-Hydrolases"/>
    <property type="match status" value="1"/>
</dbReference>